<accession>A0A2K2G5Y9</accession>
<keyword evidence="2" id="KW-1185">Reference proteome</keyword>
<name>A0A2K2G5Y9_9SPHN</name>
<dbReference type="AlphaFoldDB" id="A0A2K2G5Y9"/>
<dbReference type="Proteomes" id="UP000236327">
    <property type="component" value="Unassembled WGS sequence"/>
</dbReference>
<dbReference type="OrthoDB" id="9968434at2"/>
<protein>
    <submittedName>
        <fullName evidence="1">Uncharacterized protein</fullName>
    </submittedName>
</protein>
<reference evidence="1 2" key="1">
    <citation type="submission" date="2016-05" db="EMBL/GenBank/DDBJ databases">
        <title>Complete genome sequence of Novosphingobium guangzhouense SA925(T).</title>
        <authorList>
            <person name="Sha S."/>
        </authorList>
    </citation>
    <scope>NUCLEOTIDE SEQUENCE [LARGE SCALE GENOMIC DNA]</scope>
    <source>
        <strain evidence="1 2">SA925</strain>
    </source>
</reference>
<proteinExistence type="predicted"/>
<dbReference type="EMBL" id="LYMM01000002">
    <property type="protein sequence ID" value="PNU06450.1"/>
    <property type="molecule type" value="Genomic_DNA"/>
</dbReference>
<dbReference type="RefSeq" id="WP_103094390.1">
    <property type="nucleotide sequence ID" value="NZ_LYMM01000002.1"/>
</dbReference>
<evidence type="ECO:0000313" key="2">
    <source>
        <dbReference type="Proteomes" id="UP000236327"/>
    </source>
</evidence>
<gene>
    <name evidence="1" type="ORF">A8V01_02585</name>
</gene>
<organism evidence="1 2">
    <name type="scientific">Novosphingobium guangzhouense</name>
    <dbReference type="NCBI Taxonomy" id="1850347"/>
    <lineage>
        <taxon>Bacteria</taxon>
        <taxon>Pseudomonadati</taxon>
        <taxon>Pseudomonadota</taxon>
        <taxon>Alphaproteobacteria</taxon>
        <taxon>Sphingomonadales</taxon>
        <taxon>Sphingomonadaceae</taxon>
        <taxon>Novosphingobium</taxon>
    </lineage>
</organism>
<sequence length="103" mass="11064">MVPVIITAHAVTRYVERIGGTEDAAVSALSSATIRTAASFGARVVRLPTARVLMRFCEVAAFVVSVVPLTHFPQQLIPHAWGGPPHSRIDLDSFLNTMETAHG</sequence>
<comment type="caution">
    <text evidence="1">The sequence shown here is derived from an EMBL/GenBank/DDBJ whole genome shotgun (WGS) entry which is preliminary data.</text>
</comment>
<evidence type="ECO:0000313" key="1">
    <source>
        <dbReference type="EMBL" id="PNU06450.1"/>
    </source>
</evidence>